<evidence type="ECO:0000313" key="4">
    <source>
        <dbReference type="Proteomes" id="UP001174936"/>
    </source>
</evidence>
<keyword evidence="2" id="KW-0472">Membrane</keyword>
<feature type="compositionally biased region" description="Polar residues" evidence="1">
    <location>
        <begin position="103"/>
        <end position="125"/>
    </location>
</feature>
<proteinExistence type="predicted"/>
<keyword evidence="2" id="KW-0812">Transmembrane</keyword>
<gene>
    <name evidence="3" type="ORF">B0T16DRAFT_391232</name>
</gene>
<feature type="region of interest" description="Disordered" evidence="1">
    <location>
        <begin position="74"/>
        <end position="196"/>
    </location>
</feature>
<dbReference type="AlphaFoldDB" id="A0AA39Y8J2"/>
<evidence type="ECO:0000256" key="1">
    <source>
        <dbReference type="SAM" id="MobiDB-lite"/>
    </source>
</evidence>
<feature type="transmembrane region" description="Helical" evidence="2">
    <location>
        <begin position="27"/>
        <end position="49"/>
    </location>
</feature>
<evidence type="ECO:0000256" key="2">
    <source>
        <dbReference type="SAM" id="Phobius"/>
    </source>
</evidence>
<evidence type="ECO:0000313" key="3">
    <source>
        <dbReference type="EMBL" id="KAK0646872.1"/>
    </source>
</evidence>
<sequence>MPTTHLFTRQNLSSSSRSSLHDGLHPAAIFGIVAGVMLLVIITIWCGMFRVWKRMMTNREYGVLPTMRIAANGQQPTNTPYGAQPTTLNSPYGPQPNYASYGLQPTSSPYDPQTPSNTYGGQPMNTPYAPYGNGPYTGQAPPPYSGGPAAGLTTLPPAASHSRSPSTASMNKALPPVNKSLPSLQDPEGGSSSQRQ</sequence>
<dbReference type="EMBL" id="JAULSV010000004">
    <property type="protein sequence ID" value="KAK0646872.1"/>
    <property type="molecule type" value="Genomic_DNA"/>
</dbReference>
<keyword evidence="4" id="KW-1185">Reference proteome</keyword>
<reference evidence="3" key="1">
    <citation type="submission" date="2023-06" db="EMBL/GenBank/DDBJ databases">
        <title>Genome-scale phylogeny and comparative genomics of the fungal order Sordariales.</title>
        <authorList>
            <consortium name="Lawrence Berkeley National Laboratory"/>
            <person name="Hensen N."/>
            <person name="Bonometti L."/>
            <person name="Westerberg I."/>
            <person name="Brannstrom I.O."/>
            <person name="Guillou S."/>
            <person name="Cros-Aarteil S."/>
            <person name="Calhoun S."/>
            <person name="Haridas S."/>
            <person name="Kuo A."/>
            <person name="Mondo S."/>
            <person name="Pangilinan J."/>
            <person name="Riley R."/>
            <person name="Labutti K."/>
            <person name="Andreopoulos B."/>
            <person name="Lipzen A."/>
            <person name="Chen C."/>
            <person name="Yanf M."/>
            <person name="Daum C."/>
            <person name="Ng V."/>
            <person name="Clum A."/>
            <person name="Steindorff A."/>
            <person name="Ohm R."/>
            <person name="Martin F."/>
            <person name="Silar P."/>
            <person name="Natvig D."/>
            <person name="Lalanne C."/>
            <person name="Gautier V."/>
            <person name="Ament-Velasquez S.L."/>
            <person name="Kruys A."/>
            <person name="Hutchinson M.I."/>
            <person name="Powell A.J."/>
            <person name="Barry K."/>
            <person name="Miller A.N."/>
            <person name="Grigoriev I.V."/>
            <person name="Debuchy R."/>
            <person name="Gladieux P."/>
            <person name="Thoren M.H."/>
            <person name="Johannesson H."/>
        </authorList>
    </citation>
    <scope>NUCLEOTIDE SEQUENCE</scope>
    <source>
        <strain evidence="3">SMH2532-1</strain>
    </source>
</reference>
<comment type="caution">
    <text evidence="3">The sequence shown here is derived from an EMBL/GenBank/DDBJ whole genome shotgun (WGS) entry which is preliminary data.</text>
</comment>
<organism evidence="3 4">
    <name type="scientific">Cercophora newfieldiana</name>
    <dbReference type="NCBI Taxonomy" id="92897"/>
    <lineage>
        <taxon>Eukaryota</taxon>
        <taxon>Fungi</taxon>
        <taxon>Dikarya</taxon>
        <taxon>Ascomycota</taxon>
        <taxon>Pezizomycotina</taxon>
        <taxon>Sordariomycetes</taxon>
        <taxon>Sordariomycetidae</taxon>
        <taxon>Sordariales</taxon>
        <taxon>Lasiosphaeriaceae</taxon>
        <taxon>Cercophora</taxon>
    </lineage>
</organism>
<keyword evidence="2" id="KW-1133">Transmembrane helix</keyword>
<dbReference type="Proteomes" id="UP001174936">
    <property type="component" value="Unassembled WGS sequence"/>
</dbReference>
<feature type="compositionally biased region" description="Polar residues" evidence="1">
    <location>
        <begin position="161"/>
        <end position="170"/>
    </location>
</feature>
<name>A0AA39Y8J2_9PEZI</name>
<accession>A0AA39Y8J2</accession>
<feature type="compositionally biased region" description="Polar residues" evidence="1">
    <location>
        <begin position="74"/>
        <end position="92"/>
    </location>
</feature>
<protein>
    <submittedName>
        <fullName evidence="3">Uncharacterized protein</fullName>
    </submittedName>
</protein>
<feature type="compositionally biased region" description="Low complexity" evidence="1">
    <location>
        <begin position="146"/>
        <end position="159"/>
    </location>
</feature>